<dbReference type="VEuPathDB" id="FungiDB:BO70DRAFT_431734"/>
<evidence type="ECO:0000313" key="7">
    <source>
        <dbReference type="Proteomes" id="UP000247233"/>
    </source>
</evidence>
<dbReference type="GO" id="GO:0016020">
    <property type="term" value="C:membrane"/>
    <property type="evidence" value="ECO:0007669"/>
    <property type="project" value="UniProtKB-SubCell"/>
</dbReference>
<accession>A0A317VDA4</accession>
<protein>
    <submittedName>
        <fullName evidence="6">Uncharacterized protein</fullName>
    </submittedName>
</protein>
<evidence type="ECO:0000256" key="3">
    <source>
        <dbReference type="ARBA" id="ARBA00022989"/>
    </source>
</evidence>
<keyword evidence="2 5" id="KW-0812">Transmembrane</keyword>
<keyword evidence="7" id="KW-1185">Reference proteome</keyword>
<dbReference type="Pfam" id="PF00083">
    <property type="entry name" value="Sugar_tr"/>
    <property type="match status" value="1"/>
</dbReference>
<evidence type="ECO:0000256" key="2">
    <source>
        <dbReference type="ARBA" id="ARBA00022692"/>
    </source>
</evidence>
<sequence>MTPVQSRIEGSLPWRLPFILLVDLAVAFVSAVPLYLSVSPRWLQLHGRAEEADDVWKTLGVKVKDRQEIEEVLEDEVVDGYDTGAENTVSSCSGAARWIVIVAYTWPNKDEKYEHEPGKRDHVNYRIGQVASRGEMPLEGPS</sequence>
<reference evidence="6 7" key="1">
    <citation type="submission" date="2016-12" db="EMBL/GenBank/DDBJ databases">
        <title>The genomes of Aspergillus section Nigri reveals drivers in fungal speciation.</title>
        <authorList>
            <consortium name="DOE Joint Genome Institute"/>
            <person name="Vesth T.C."/>
            <person name="Nybo J."/>
            <person name="Theobald S."/>
            <person name="Brandl J."/>
            <person name="Frisvad J.C."/>
            <person name="Nielsen K.F."/>
            <person name="Lyhne E.K."/>
            <person name="Kogle M.E."/>
            <person name="Kuo A."/>
            <person name="Riley R."/>
            <person name="Clum A."/>
            <person name="Nolan M."/>
            <person name="Lipzen A."/>
            <person name="Salamov A."/>
            <person name="Henrissat B."/>
            <person name="Wiebenga A."/>
            <person name="De Vries R.P."/>
            <person name="Grigoriev I.V."/>
            <person name="Mortensen U.H."/>
            <person name="Andersen M.R."/>
            <person name="Baker S.E."/>
        </authorList>
    </citation>
    <scope>NUCLEOTIDE SEQUENCE [LARGE SCALE GENOMIC DNA]</scope>
    <source>
        <strain evidence="6 7">CBS 117.55</strain>
    </source>
</reference>
<organism evidence="6 7">
    <name type="scientific">Aspergillus heteromorphus CBS 117.55</name>
    <dbReference type="NCBI Taxonomy" id="1448321"/>
    <lineage>
        <taxon>Eukaryota</taxon>
        <taxon>Fungi</taxon>
        <taxon>Dikarya</taxon>
        <taxon>Ascomycota</taxon>
        <taxon>Pezizomycotina</taxon>
        <taxon>Eurotiomycetes</taxon>
        <taxon>Eurotiomycetidae</taxon>
        <taxon>Eurotiales</taxon>
        <taxon>Aspergillaceae</taxon>
        <taxon>Aspergillus</taxon>
        <taxon>Aspergillus subgen. Circumdati</taxon>
    </lineage>
</organism>
<evidence type="ECO:0000256" key="4">
    <source>
        <dbReference type="ARBA" id="ARBA00023136"/>
    </source>
</evidence>
<dbReference type="Proteomes" id="UP000247233">
    <property type="component" value="Unassembled WGS sequence"/>
</dbReference>
<dbReference type="GO" id="GO:0022857">
    <property type="term" value="F:transmembrane transporter activity"/>
    <property type="evidence" value="ECO:0007669"/>
    <property type="project" value="InterPro"/>
</dbReference>
<proteinExistence type="predicted"/>
<dbReference type="InterPro" id="IPR005828">
    <property type="entry name" value="MFS_sugar_transport-like"/>
</dbReference>
<dbReference type="RefSeq" id="XP_025396456.1">
    <property type="nucleotide sequence ID" value="XM_025548266.1"/>
</dbReference>
<dbReference type="InterPro" id="IPR036259">
    <property type="entry name" value="MFS_trans_sf"/>
</dbReference>
<evidence type="ECO:0000256" key="1">
    <source>
        <dbReference type="ARBA" id="ARBA00004370"/>
    </source>
</evidence>
<feature type="transmembrane region" description="Helical" evidence="5">
    <location>
        <begin position="16"/>
        <end position="38"/>
    </location>
</feature>
<keyword evidence="4 5" id="KW-0472">Membrane</keyword>
<dbReference type="EMBL" id="MSFL01000026">
    <property type="protein sequence ID" value="PWY72354.1"/>
    <property type="molecule type" value="Genomic_DNA"/>
</dbReference>
<dbReference type="Gene3D" id="1.20.1250.20">
    <property type="entry name" value="MFS general substrate transporter like domains"/>
    <property type="match status" value="1"/>
</dbReference>
<evidence type="ECO:0000313" key="6">
    <source>
        <dbReference type="EMBL" id="PWY72354.1"/>
    </source>
</evidence>
<comment type="caution">
    <text evidence="6">The sequence shown here is derived from an EMBL/GenBank/DDBJ whole genome shotgun (WGS) entry which is preliminary data.</text>
</comment>
<evidence type="ECO:0000256" key="5">
    <source>
        <dbReference type="SAM" id="Phobius"/>
    </source>
</evidence>
<gene>
    <name evidence="6" type="ORF">BO70DRAFT_431734</name>
</gene>
<name>A0A317VDA4_9EURO</name>
<dbReference type="GeneID" id="37070503"/>
<keyword evidence="3 5" id="KW-1133">Transmembrane helix</keyword>
<dbReference type="AlphaFoldDB" id="A0A317VDA4"/>
<comment type="subcellular location">
    <subcellularLocation>
        <location evidence="1">Membrane</location>
    </subcellularLocation>
</comment>